<reference evidence="3 4" key="1">
    <citation type="submission" date="2018-05" db="EMBL/GenBank/DDBJ databases">
        <title>Whole genome sequencing for identification of molecular markers to develop diagnostic detection tools for the regulated plant pathogen Lachnellula willkommii.</title>
        <authorList>
            <person name="Giroux E."/>
            <person name="Bilodeau G."/>
        </authorList>
    </citation>
    <scope>NUCLEOTIDE SEQUENCE [LARGE SCALE GENOMIC DNA]</scope>
    <source>
        <strain evidence="3 4">CBS 203.66</strain>
    </source>
</reference>
<evidence type="ECO:0000256" key="2">
    <source>
        <dbReference type="ARBA" id="ARBA00023098"/>
    </source>
</evidence>
<keyword evidence="2" id="KW-0443">Lipid metabolism</keyword>
<dbReference type="GO" id="GO:0009395">
    <property type="term" value="P:phospholipid catabolic process"/>
    <property type="evidence" value="ECO:0007669"/>
    <property type="project" value="TreeGrafter"/>
</dbReference>
<dbReference type="InterPro" id="IPR015679">
    <property type="entry name" value="PLipase_D_fam"/>
</dbReference>
<sequence>MSFLDNITSRVKKGFEDISNVFEDEKHSHTHLGEQCHSLHHHARNNRFHSFAPPRTGNDAKWYVDGCGYMWAVSVAIEEAKESIWILDWWLSPGTYSIHTDLLAENGG</sequence>
<accession>A0A8T9BK89</accession>
<keyword evidence="1" id="KW-0677">Repeat</keyword>
<protein>
    <submittedName>
        <fullName evidence="3">Phospholipase D2</fullName>
    </submittedName>
</protein>
<dbReference type="PANTHER" id="PTHR18896">
    <property type="entry name" value="PHOSPHOLIPASE D"/>
    <property type="match status" value="1"/>
</dbReference>
<dbReference type="EMBL" id="QGMF01000148">
    <property type="protein sequence ID" value="TVY18759.1"/>
    <property type="molecule type" value="Genomic_DNA"/>
</dbReference>
<dbReference type="GO" id="GO:0004630">
    <property type="term" value="F:phospholipase D activity"/>
    <property type="evidence" value="ECO:0007669"/>
    <property type="project" value="TreeGrafter"/>
</dbReference>
<gene>
    <name evidence="3" type="primary">PLD2</name>
    <name evidence="3" type="ORF">LARI1_G002907</name>
</gene>
<dbReference type="AlphaFoldDB" id="A0A8T9BK89"/>
<proteinExistence type="predicted"/>
<dbReference type="SUPFAM" id="SSF56024">
    <property type="entry name" value="Phospholipase D/nuclease"/>
    <property type="match status" value="1"/>
</dbReference>
<name>A0A8T9BK89_9HELO</name>
<evidence type="ECO:0000313" key="3">
    <source>
        <dbReference type="EMBL" id="TVY18759.1"/>
    </source>
</evidence>
<comment type="caution">
    <text evidence="3">The sequence shown here is derived from an EMBL/GenBank/DDBJ whole genome shotgun (WGS) entry which is preliminary data.</text>
</comment>
<dbReference type="Proteomes" id="UP000469559">
    <property type="component" value="Unassembled WGS sequence"/>
</dbReference>
<keyword evidence="4" id="KW-1185">Reference proteome</keyword>
<evidence type="ECO:0000256" key="1">
    <source>
        <dbReference type="ARBA" id="ARBA00022737"/>
    </source>
</evidence>
<organism evidence="3 4">
    <name type="scientific">Lachnellula arida</name>
    <dbReference type="NCBI Taxonomy" id="1316785"/>
    <lineage>
        <taxon>Eukaryota</taxon>
        <taxon>Fungi</taxon>
        <taxon>Dikarya</taxon>
        <taxon>Ascomycota</taxon>
        <taxon>Pezizomycotina</taxon>
        <taxon>Leotiomycetes</taxon>
        <taxon>Helotiales</taxon>
        <taxon>Lachnaceae</taxon>
        <taxon>Lachnellula</taxon>
    </lineage>
</organism>
<dbReference type="PANTHER" id="PTHR18896:SF186">
    <property type="entry name" value="PHOSPHOLIPASE D"/>
    <property type="match status" value="1"/>
</dbReference>
<evidence type="ECO:0000313" key="4">
    <source>
        <dbReference type="Proteomes" id="UP000469559"/>
    </source>
</evidence>
<dbReference type="OrthoDB" id="14911at2759"/>